<name>A0A4R6TUW2_9GAMM</name>
<dbReference type="OrthoDB" id="9807853at2"/>
<gene>
    <name evidence="4" type="ORF">DFQ45_10753</name>
</gene>
<feature type="active site" evidence="1">
    <location>
        <position position="322"/>
    </location>
</feature>
<sequence length="498" mass="56518">MPNPKPLVPAGYAALVGHYALRVPALTKTYATGSTQSVRQQPGCTVLSPRYAPSNDLRGQLTFALKYQGIQLHILRPLFQQLNSSEIVAWVKDQPTGAYSRRIWFLYEWLMDCLLPLDDCQGGNYVSLVDDKLQFPGPVRKAKRQRINNNLPGVQNFCPMIDRTAELEKWLERDLSQQANAIANQCHPDVLARAAAFLLLADSKSSYVIEGEQPPHTRIERWGRILGEAGKHPLSLVHLENLQRIVLADDRFVTAGLRTEGGFIGQHDRRSGLPLPEHISAKAEDLPKLMQGLLDAWQLLSESDYPPVLTAAALAFGFVFIHPYEDGNGRLHRYLIHHALAATRFVPEKVRFPVSSVLLERIEDYRHVLQAYSLPRLECIDWQPTERYNVAVTNETLDLYRYFDATQQAEFLYQCIATTVDKTLPEEIAYLEKHDEFVGLVSQTLDMPASLMNLLLRFLQSGEGKLSQRAHNKEFAKLTASEVEMIEAAWQRIFLRKH</sequence>
<feature type="domain" description="Fido" evidence="3">
    <location>
        <begin position="234"/>
        <end position="391"/>
    </location>
</feature>
<dbReference type="InterPro" id="IPR036597">
    <property type="entry name" value="Fido-like_dom_sf"/>
</dbReference>
<evidence type="ECO:0000256" key="1">
    <source>
        <dbReference type="PIRSR" id="PIRSR640198-1"/>
    </source>
</evidence>
<dbReference type="SUPFAM" id="SSF140931">
    <property type="entry name" value="Fic-like"/>
    <property type="match status" value="1"/>
</dbReference>
<keyword evidence="2" id="KW-0547">Nucleotide-binding</keyword>
<evidence type="ECO:0000313" key="5">
    <source>
        <dbReference type="Proteomes" id="UP000294575"/>
    </source>
</evidence>
<dbReference type="InterPro" id="IPR040198">
    <property type="entry name" value="Fido_containing"/>
</dbReference>
<keyword evidence="5" id="KW-1185">Reference proteome</keyword>
<organism evidence="4 5">
    <name type="scientific">Thiopseudomonas denitrificans</name>
    <dbReference type="NCBI Taxonomy" id="1501432"/>
    <lineage>
        <taxon>Bacteria</taxon>
        <taxon>Pseudomonadati</taxon>
        <taxon>Pseudomonadota</taxon>
        <taxon>Gammaproteobacteria</taxon>
        <taxon>Pseudomonadales</taxon>
        <taxon>Pseudomonadaceae</taxon>
        <taxon>Thiopseudomonas</taxon>
    </lineage>
</organism>
<dbReference type="EMBL" id="SNYK01000007">
    <property type="protein sequence ID" value="TDQ37548.1"/>
    <property type="molecule type" value="Genomic_DNA"/>
</dbReference>
<protein>
    <submittedName>
        <fullName evidence="4">Fic/DOC family protein</fullName>
    </submittedName>
</protein>
<evidence type="ECO:0000313" key="4">
    <source>
        <dbReference type="EMBL" id="TDQ37548.1"/>
    </source>
</evidence>
<dbReference type="Proteomes" id="UP000294575">
    <property type="component" value="Unassembled WGS sequence"/>
</dbReference>
<proteinExistence type="predicted"/>
<accession>A0A4R6TUW2</accession>
<reference evidence="4 5" key="1">
    <citation type="submission" date="2019-03" db="EMBL/GenBank/DDBJ databases">
        <title>Genomic Encyclopedia of Type Strains, Phase IV (KMG-IV): sequencing the most valuable type-strain genomes for metagenomic binning, comparative biology and taxonomic classification.</title>
        <authorList>
            <person name="Goeker M."/>
        </authorList>
    </citation>
    <scope>NUCLEOTIDE SEQUENCE [LARGE SCALE GENOMIC DNA]</scope>
    <source>
        <strain evidence="4 5">DSM 28679</strain>
    </source>
</reference>
<evidence type="ECO:0000259" key="3">
    <source>
        <dbReference type="PROSITE" id="PS51459"/>
    </source>
</evidence>
<comment type="caution">
    <text evidence="4">The sequence shown here is derived from an EMBL/GenBank/DDBJ whole genome shotgun (WGS) entry which is preliminary data.</text>
</comment>
<dbReference type="GO" id="GO:0005524">
    <property type="term" value="F:ATP binding"/>
    <property type="evidence" value="ECO:0007669"/>
    <property type="project" value="UniProtKB-KW"/>
</dbReference>
<dbReference type="PANTHER" id="PTHR13504:SF38">
    <property type="entry name" value="FIDO DOMAIN-CONTAINING PROTEIN"/>
    <property type="match status" value="1"/>
</dbReference>
<dbReference type="InterPro" id="IPR003812">
    <property type="entry name" value="Fido"/>
</dbReference>
<dbReference type="Pfam" id="PF02661">
    <property type="entry name" value="Fic"/>
    <property type="match status" value="1"/>
</dbReference>
<keyword evidence="2" id="KW-0067">ATP-binding</keyword>
<dbReference type="PANTHER" id="PTHR13504">
    <property type="entry name" value="FIDO DOMAIN-CONTAINING PROTEIN DDB_G0283145"/>
    <property type="match status" value="1"/>
</dbReference>
<dbReference type="PROSITE" id="PS51459">
    <property type="entry name" value="FIDO"/>
    <property type="match status" value="1"/>
</dbReference>
<dbReference type="Gene3D" id="1.10.3290.10">
    <property type="entry name" value="Fido-like domain"/>
    <property type="match status" value="1"/>
</dbReference>
<evidence type="ECO:0000256" key="2">
    <source>
        <dbReference type="PIRSR" id="PIRSR640198-2"/>
    </source>
</evidence>
<dbReference type="AlphaFoldDB" id="A0A4R6TUW2"/>
<feature type="binding site" evidence="2">
    <location>
        <begin position="326"/>
        <end position="333"/>
    </location>
    <ligand>
        <name>ATP</name>
        <dbReference type="ChEBI" id="CHEBI:30616"/>
    </ligand>
</feature>